<protein>
    <submittedName>
        <fullName evidence="4">Uncharacterized protein</fullName>
    </submittedName>
</protein>
<sequence length="363" mass="39993">MYIAVGVSSFLLLLGAAAFCWQRAQMNKKRKLERVEREKELKLSMDEKLVKDYTNKMKKQRMFFALEVGDVASDLFKPIYMAATFTPGREWFLALVVAVGLLALVQAYISIPVRRKMLKHYRGIIEGDMLHIYAKAEFGKKKEGESTVGEDNLKLKLDSITLELTLEELNEKTAKIEDMPGLFVLMVEMVAFPEGLSWYSAAAGVFSGVMLGRKFSGGAKREELVAKKREIEEEMDKLGGAVRLSGTMKAVESVFGEAAAREMEAEIEEDWGGGEEGGDLEMARAETRQAELPGALSGGGLDEEEGEHEGVGEGESGASLEQKLVDTQRRAEEAEARAEAATKRADAAESELGGLRKRVGHVQ</sequence>
<keyword evidence="5" id="KW-1185">Reference proteome</keyword>
<keyword evidence="2" id="KW-0472">Membrane</keyword>
<proteinExistence type="predicted"/>
<feature type="signal peptide" evidence="3">
    <location>
        <begin position="1"/>
        <end position="18"/>
    </location>
</feature>
<name>A0ABQ6N0H0_9STRA</name>
<comment type="caution">
    <text evidence="4">The sequence shown here is derived from an EMBL/GenBank/DDBJ whole genome shotgun (WGS) entry which is preliminary data.</text>
</comment>
<organism evidence="4 5">
    <name type="scientific">Tetraparma gracilis</name>
    <dbReference type="NCBI Taxonomy" id="2962635"/>
    <lineage>
        <taxon>Eukaryota</taxon>
        <taxon>Sar</taxon>
        <taxon>Stramenopiles</taxon>
        <taxon>Ochrophyta</taxon>
        <taxon>Bolidophyceae</taxon>
        <taxon>Parmales</taxon>
        <taxon>Triparmaceae</taxon>
        <taxon>Tetraparma</taxon>
    </lineage>
</organism>
<accession>A0ABQ6N0H0</accession>
<feature type="chain" id="PRO_5046303113" evidence="3">
    <location>
        <begin position="19"/>
        <end position="363"/>
    </location>
</feature>
<evidence type="ECO:0000256" key="1">
    <source>
        <dbReference type="SAM" id="MobiDB-lite"/>
    </source>
</evidence>
<feature type="transmembrane region" description="Helical" evidence="2">
    <location>
        <begin position="91"/>
        <end position="111"/>
    </location>
</feature>
<gene>
    <name evidence="4" type="ORF">TeGR_g8772</name>
</gene>
<evidence type="ECO:0000313" key="5">
    <source>
        <dbReference type="Proteomes" id="UP001165060"/>
    </source>
</evidence>
<dbReference type="Proteomes" id="UP001165060">
    <property type="component" value="Unassembled WGS sequence"/>
</dbReference>
<feature type="compositionally biased region" description="Basic and acidic residues" evidence="1">
    <location>
        <begin position="323"/>
        <end position="347"/>
    </location>
</feature>
<reference evidence="4 5" key="1">
    <citation type="journal article" date="2023" name="Commun. Biol.">
        <title>Genome analysis of Parmales, the sister group of diatoms, reveals the evolutionary specialization of diatoms from phago-mixotrophs to photoautotrophs.</title>
        <authorList>
            <person name="Ban H."/>
            <person name="Sato S."/>
            <person name="Yoshikawa S."/>
            <person name="Yamada K."/>
            <person name="Nakamura Y."/>
            <person name="Ichinomiya M."/>
            <person name="Sato N."/>
            <person name="Blanc-Mathieu R."/>
            <person name="Endo H."/>
            <person name="Kuwata A."/>
            <person name="Ogata H."/>
        </authorList>
    </citation>
    <scope>NUCLEOTIDE SEQUENCE [LARGE SCALE GENOMIC DNA]</scope>
</reference>
<feature type="region of interest" description="Disordered" evidence="1">
    <location>
        <begin position="291"/>
        <end position="363"/>
    </location>
</feature>
<keyword evidence="2" id="KW-1133">Transmembrane helix</keyword>
<evidence type="ECO:0000256" key="2">
    <source>
        <dbReference type="SAM" id="Phobius"/>
    </source>
</evidence>
<keyword evidence="3" id="KW-0732">Signal</keyword>
<evidence type="ECO:0000313" key="4">
    <source>
        <dbReference type="EMBL" id="GMI36602.1"/>
    </source>
</evidence>
<evidence type="ECO:0000256" key="3">
    <source>
        <dbReference type="SAM" id="SignalP"/>
    </source>
</evidence>
<keyword evidence="2" id="KW-0812">Transmembrane</keyword>
<dbReference type="EMBL" id="BRYB01000739">
    <property type="protein sequence ID" value="GMI36602.1"/>
    <property type="molecule type" value="Genomic_DNA"/>
</dbReference>